<organism evidence="11 12">
    <name type="scientific">Pseudozyma hubeiensis (strain SY62)</name>
    <name type="common">Yeast</name>
    <dbReference type="NCBI Taxonomy" id="1305764"/>
    <lineage>
        <taxon>Eukaryota</taxon>
        <taxon>Fungi</taxon>
        <taxon>Dikarya</taxon>
        <taxon>Basidiomycota</taxon>
        <taxon>Ustilaginomycotina</taxon>
        <taxon>Ustilaginomycetes</taxon>
        <taxon>Ustilaginales</taxon>
        <taxon>Ustilaginaceae</taxon>
        <taxon>Pseudozyma</taxon>
    </lineage>
</organism>
<keyword evidence="7" id="KW-0326">Glycosidase</keyword>
<comment type="catalytic activity">
    <reaction evidence="1">
        <text>Endohydrolysis of (1-&gt;4)-beta-D-glucosidic linkages in cellulose, lichenin and cereal beta-D-glucans.</text>
        <dbReference type="EC" id="3.2.1.4"/>
    </reaction>
</comment>
<dbReference type="eggNOG" id="ENOG502QTGS">
    <property type="taxonomic scope" value="Eukaryota"/>
</dbReference>
<evidence type="ECO:0000256" key="4">
    <source>
        <dbReference type="ARBA" id="ARBA00022801"/>
    </source>
</evidence>
<dbReference type="Gene3D" id="2.40.40.10">
    <property type="entry name" value="RlpA-like domain"/>
    <property type="match status" value="1"/>
</dbReference>
<protein>
    <recommendedName>
        <fullName evidence="3">cellulase</fullName>
        <ecNumber evidence="3">3.2.1.4</ecNumber>
    </recommendedName>
</protein>
<keyword evidence="12" id="KW-1185">Reference proteome</keyword>
<evidence type="ECO:0000256" key="7">
    <source>
        <dbReference type="ARBA" id="ARBA00023295"/>
    </source>
</evidence>
<evidence type="ECO:0000256" key="2">
    <source>
        <dbReference type="ARBA" id="ARBA00007793"/>
    </source>
</evidence>
<dbReference type="STRING" id="1305764.R9P9S1"/>
<dbReference type="InterPro" id="IPR000334">
    <property type="entry name" value="Glyco_hydro_45"/>
</dbReference>
<evidence type="ECO:0000313" key="12">
    <source>
        <dbReference type="Proteomes" id="UP000014071"/>
    </source>
</evidence>
<keyword evidence="6" id="KW-0119">Carbohydrate metabolism</keyword>
<evidence type="ECO:0000313" key="11">
    <source>
        <dbReference type="EMBL" id="GAC98121.1"/>
    </source>
</evidence>
<gene>
    <name evidence="11" type="ORF">PHSY_005710</name>
</gene>
<keyword evidence="5" id="KW-0136">Cellulose degradation</keyword>
<reference evidence="12" key="1">
    <citation type="journal article" date="2013" name="Genome Announc.">
        <title>Draft genome sequence of the basidiomycetous yeast-like fungus Pseudozyma hubeiensis SY62, which produces an abundant amount of the biosurfactant mannosylerythritol lipids.</title>
        <authorList>
            <person name="Konishi M."/>
            <person name="Hatada Y."/>
            <person name="Horiuchi J."/>
        </authorList>
    </citation>
    <scope>NUCLEOTIDE SEQUENCE [LARGE SCALE GENOMIC DNA]</scope>
    <source>
        <strain evidence="12">SY62</strain>
    </source>
</reference>
<dbReference type="PANTHER" id="PTHR39730">
    <property type="entry name" value="ENDOGLUCANASE 1"/>
    <property type="match status" value="1"/>
</dbReference>
<evidence type="ECO:0000256" key="1">
    <source>
        <dbReference type="ARBA" id="ARBA00000966"/>
    </source>
</evidence>
<dbReference type="HOGENOM" id="CLU_045022_0_0_1"/>
<dbReference type="PANTHER" id="PTHR39730:SF1">
    <property type="entry name" value="ENDOGLUCANASE 1"/>
    <property type="match status" value="1"/>
</dbReference>
<dbReference type="GO" id="GO:0008810">
    <property type="term" value="F:cellulase activity"/>
    <property type="evidence" value="ECO:0007669"/>
    <property type="project" value="UniProtKB-EC"/>
</dbReference>
<dbReference type="EC" id="3.2.1.4" evidence="3"/>
<feature type="compositionally biased region" description="Polar residues" evidence="9">
    <location>
        <begin position="211"/>
        <end position="223"/>
    </location>
</feature>
<feature type="compositionally biased region" description="Gly residues" evidence="9">
    <location>
        <begin position="247"/>
        <end position="258"/>
    </location>
</feature>
<dbReference type="InterPro" id="IPR052288">
    <property type="entry name" value="GH45_Enzymes"/>
</dbReference>
<dbReference type="GeneID" id="24110987"/>
<evidence type="ECO:0000256" key="3">
    <source>
        <dbReference type="ARBA" id="ARBA00012601"/>
    </source>
</evidence>
<evidence type="ECO:0000256" key="8">
    <source>
        <dbReference type="ARBA" id="ARBA00023326"/>
    </source>
</evidence>
<sequence length="329" mass="33796">MLTFRFAFLVPTVNKAPVYAPVDVCKADGVTLIPAAEANSGQSGCNGGNNFMCSCMQPFDDTSDSTLALGFAAFTTGQESDTDCACYYAEFAHDGQGKPIKRNKLIFQVTNTGGDVQSQNIDFQIPGGGLGAFPQGCPKQWGVAASLWGDQYGGVKTASQCKNLPGPLQEGCEWRFSDWGDNPVLKGSPKRVRCPKSLIDRSGCQRKDDNTASAYSGRISSENAAAPAQHKRDRSVCLAGGKKQGYSAGGVAGTGGTVDGDQGKPQGYSPESAGNGKDTGVGSGSGSNPPHSGGDSGSAQPPASGDGGQGGNGPLTSPSRGHKKCRSSH</sequence>
<dbReference type="Proteomes" id="UP000014071">
    <property type="component" value="Unassembled WGS sequence"/>
</dbReference>
<dbReference type="RefSeq" id="XP_012191708.1">
    <property type="nucleotide sequence ID" value="XM_012336318.1"/>
</dbReference>
<evidence type="ECO:0000256" key="5">
    <source>
        <dbReference type="ARBA" id="ARBA00023001"/>
    </source>
</evidence>
<dbReference type="Pfam" id="PF02015">
    <property type="entry name" value="Glyco_hydro_45"/>
    <property type="match status" value="1"/>
</dbReference>
<name>R9P9S1_PSEHS</name>
<keyword evidence="8" id="KW-0624">Polysaccharide degradation</keyword>
<dbReference type="OrthoDB" id="10035502at2759"/>
<feature type="domain" description="Glycosyl hydrolases family 45 active site" evidence="10">
    <location>
        <begin position="14"/>
        <end position="205"/>
    </location>
</feature>
<keyword evidence="4 11" id="KW-0378">Hydrolase</keyword>
<feature type="region of interest" description="Disordered" evidence="9">
    <location>
        <begin position="202"/>
        <end position="329"/>
    </location>
</feature>
<evidence type="ECO:0000259" key="10">
    <source>
        <dbReference type="Pfam" id="PF02015"/>
    </source>
</evidence>
<feature type="compositionally biased region" description="Basic residues" evidence="9">
    <location>
        <begin position="320"/>
        <end position="329"/>
    </location>
</feature>
<dbReference type="InterPro" id="IPR036908">
    <property type="entry name" value="RlpA-like_sf"/>
</dbReference>
<comment type="similarity">
    <text evidence="2">Belongs to the glycosyl hydrolase 45 (cellulase K) family.</text>
</comment>
<evidence type="ECO:0000256" key="6">
    <source>
        <dbReference type="ARBA" id="ARBA00023277"/>
    </source>
</evidence>
<dbReference type="EMBL" id="DF238815">
    <property type="protein sequence ID" value="GAC98121.1"/>
    <property type="molecule type" value="Genomic_DNA"/>
</dbReference>
<accession>R9P9S1</accession>
<dbReference type="AlphaFoldDB" id="R9P9S1"/>
<evidence type="ECO:0000256" key="9">
    <source>
        <dbReference type="SAM" id="MobiDB-lite"/>
    </source>
</evidence>
<proteinExistence type="inferred from homology"/>
<dbReference type="GO" id="GO:0030245">
    <property type="term" value="P:cellulose catabolic process"/>
    <property type="evidence" value="ECO:0007669"/>
    <property type="project" value="UniProtKB-KW"/>
</dbReference>
<dbReference type="SUPFAM" id="SSF50685">
    <property type="entry name" value="Barwin-like endoglucanases"/>
    <property type="match status" value="1"/>
</dbReference>